<feature type="domain" description="Glycine zipper 2TM" evidence="6">
    <location>
        <begin position="48"/>
        <end position="84"/>
    </location>
</feature>
<protein>
    <recommendedName>
        <fullName evidence="3">17 kDa surface antigen</fullName>
    </recommendedName>
</protein>
<dbReference type="Proteomes" id="UP000247763">
    <property type="component" value="Chromosome"/>
</dbReference>
<dbReference type="GO" id="GO:0009279">
    <property type="term" value="C:cell outer membrane"/>
    <property type="evidence" value="ECO:0007669"/>
    <property type="project" value="UniProtKB-SubCell"/>
</dbReference>
<evidence type="ECO:0000256" key="4">
    <source>
        <dbReference type="ARBA" id="ARBA00023288"/>
    </source>
</evidence>
<evidence type="ECO:0000313" key="8">
    <source>
        <dbReference type="Proteomes" id="UP000247763"/>
    </source>
</evidence>
<comment type="subcellular location">
    <subcellularLocation>
        <location evidence="1">Cell outer membrane</location>
        <topology evidence="1">Lipid-anchor</topology>
    </subcellularLocation>
</comment>
<dbReference type="InterPro" id="IPR008816">
    <property type="entry name" value="Gly_zipper_2TM_dom"/>
</dbReference>
<gene>
    <name evidence="7" type="ORF">HYN04_07950</name>
</gene>
<proteinExistence type="inferred from homology"/>
<feature type="signal peptide" evidence="5">
    <location>
        <begin position="1"/>
        <end position="23"/>
    </location>
</feature>
<organism evidence="7 8">
    <name type="scientific">Phenylobacterium parvum</name>
    <dbReference type="NCBI Taxonomy" id="2201350"/>
    <lineage>
        <taxon>Bacteria</taxon>
        <taxon>Pseudomonadati</taxon>
        <taxon>Pseudomonadota</taxon>
        <taxon>Alphaproteobacteria</taxon>
        <taxon>Caulobacterales</taxon>
        <taxon>Caulobacteraceae</taxon>
        <taxon>Phenylobacterium</taxon>
    </lineage>
</organism>
<name>A0A2Z3HXZ4_9CAUL</name>
<evidence type="ECO:0000256" key="3">
    <source>
        <dbReference type="ARBA" id="ARBA00015281"/>
    </source>
</evidence>
<sequence length="142" mass="14757">MRSLVTCAAAFALFAAVPAPVRAQSAPLQEFGRGDVCQEQKQEAGTKGALIGALGGALLGRAIAGRGHKTDGTLLGAAAGAGVGFGVGRGSVTCVDYPPQVTQTDYSREHCRWVQQSPQDGKPRQFEVCQNADGVWRASGRE</sequence>
<evidence type="ECO:0000313" key="7">
    <source>
        <dbReference type="EMBL" id="AWM77699.1"/>
    </source>
</evidence>
<evidence type="ECO:0000256" key="2">
    <source>
        <dbReference type="ARBA" id="ARBA00008681"/>
    </source>
</evidence>
<evidence type="ECO:0000256" key="5">
    <source>
        <dbReference type="SAM" id="SignalP"/>
    </source>
</evidence>
<feature type="chain" id="PRO_5016391300" description="17 kDa surface antigen" evidence="5">
    <location>
        <begin position="24"/>
        <end position="142"/>
    </location>
</feature>
<dbReference type="AlphaFoldDB" id="A0A2Z3HXZ4"/>
<evidence type="ECO:0000259" key="6">
    <source>
        <dbReference type="Pfam" id="PF05433"/>
    </source>
</evidence>
<dbReference type="OrthoDB" id="7211115at2"/>
<keyword evidence="4" id="KW-0449">Lipoprotein</keyword>
<dbReference type="KEGG" id="phb:HYN04_07950"/>
<accession>A0A2Z3HXZ4</accession>
<keyword evidence="5" id="KW-0732">Signal</keyword>
<reference evidence="8" key="1">
    <citation type="submission" date="2018-05" db="EMBL/GenBank/DDBJ databases">
        <title>Genome sequencing of Phenylobacterium sp. HYN0004.</title>
        <authorList>
            <person name="Yi H."/>
            <person name="Baek C."/>
        </authorList>
    </citation>
    <scope>NUCLEOTIDE SEQUENCE [LARGE SCALE GENOMIC DNA]</scope>
    <source>
        <strain evidence="8">HYN0004</strain>
    </source>
</reference>
<dbReference type="RefSeq" id="WP_110450266.1">
    <property type="nucleotide sequence ID" value="NZ_CP029479.1"/>
</dbReference>
<comment type="similarity">
    <text evidence="2">Belongs to the rickettsiale 17 kDa surface antigen family.</text>
</comment>
<dbReference type="EMBL" id="CP029479">
    <property type="protein sequence ID" value="AWM77699.1"/>
    <property type="molecule type" value="Genomic_DNA"/>
</dbReference>
<evidence type="ECO:0000256" key="1">
    <source>
        <dbReference type="ARBA" id="ARBA00004459"/>
    </source>
</evidence>
<keyword evidence="8" id="KW-1185">Reference proteome</keyword>
<dbReference type="Pfam" id="PF05433">
    <property type="entry name" value="Rick_17kDa_Anti"/>
    <property type="match status" value="1"/>
</dbReference>